<proteinExistence type="predicted"/>
<feature type="compositionally biased region" description="Polar residues" evidence="1">
    <location>
        <begin position="318"/>
        <end position="329"/>
    </location>
</feature>
<evidence type="ECO:0000313" key="3">
    <source>
        <dbReference type="WBParaSite" id="Pan_g23137.t1"/>
    </source>
</evidence>
<dbReference type="Proteomes" id="UP000492821">
    <property type="component" value="Unassembled WGS sequence"/>
</dbReference>
<name>A0A7E4VR26_PANRE</name>
<evidence type="ECO:0000313" key="2">
    <source>
        <dbReference type="Proteomes" id="UP000492821"/>
    </source>
</evidence>
<feature type="region of interest" description="Disordered" evidence="1">
    <location>
        <begin position="300"/>
        <end position="341"/>
    </location>
</feature>
<dbReference type="AlphaFoldDB" id="A0A7E4VR26"/>
<organism evidence="2 3">
    <name type="scientific">Panagrellus redivivus</name>
    <name type="common">Microworm</name>
    <dbReference type="NCBI Taxonomy" id="6233"/>
    <lineage>
        <taxon>Eukaryota</taxon>
        <taxon>Metazoa</taxon>
        <taxon>Ecdysozoa</taxon>
        <taxon>Nematoda</taxon>
        <taxon>Chromadorea</taxon>
        <taxon>Rhabditida</taxon>
        <taxon>Tylenchina</taxon>
        <taxon>Panagrolaimomorpha</taxon>
        <taxon>Panagrolaimoidea</taxon>
        <taxon>Panagrolaimidae</taxon>
        <taxon>Panagrellus</taxon>
    </lineage>
</organism>
<sequence>MPSDQIPVLENGDEVYLVSPTRQQTVISDAPTLGHAIKALQRAAPPSSTKCVYVVVYYTKFDLRRRCVEALQKAGYSNIESVDTLSIGLSSSIYNLPLKCAIGDPVFIITSLNLNAFTGLQCPVHVIRKCEKGWQVLEANKDPIEALEQYPSVKNVVLYKGAPRDAKVAIQKLFPGQKMVFSVILHDNFKAKFIRTRVGNDNLNGYEVLPYYWADLSVEYGGTQDTMKLSDRVPPFTVEREIDVGDAREVKVSAILNTDTEPRPTVKTFKFKGEAFRTVLVTVNVDKTLLPQVILKTVTTRESPQPSTTDSLPKPEQENTNETNASSADLSGADGQAATKSSDDVLSMMHVNALFGPGNSCSLVYPSSSHCMIQDAPTFEAAIEKLTRCFPVNVLKGTFVQYSKMEDGLHFINALREAGFPNIQGINPLCLILSAALIHLKSADLPLQGNVFVVQGLEHDLPLHRCFVHVIQKCDKGWKVIEESLPISDALRDFPTVQDVVLWNNISERILVLQRFRRQRLHFSYMGYAEIEEVYVQELTRETVLAATTGLARLLLGQQQTFLADKIVVPYCDIVLFITFGKESVTLPLTDQLPPFIVTKQIDIGTSSPVTVYGRRRCGGTETLLKTFTFENDGLHRTGLLTVDVDKTLFPQFELSTDDSHQASPTPKAFPKLFMSIEFGDKTKVIDLTDRVPPWENEFDVGDASEVNVYLTDKYDNRTKVKTLNFKKKAFRKVSVTIFVDETLIPQVTIRTASTYKPTEAWHQLELDPPPNTAPTPTFDNRSVVDIFMSAFAALPPVDEEYLTKMESIPLPTNHDTAKGRKSRAHRRKLAKLNAAKNGTPDEPTPDARDDKNDTLCPTLPNEMSDFHSDLQPTTILTFTSDNRVLIEADETYT</sequence>
<feature type="region of interest" description="Disordered" evidence="1">
    <location>
        <begin position="809"/>
        <end position="868"/>
    </location>
</feature>
<accession>A0A7E4VR26</accession>
<reference evidence="2" key="1">
    <citation type="journal article" date="2013" name="Genetics">
        <title>The draft genome and transcriptome of Panagrellus redivivus are shaped by the harsh demands of a free-living lifestyle.</title>
        <authorList>
            <person name="Srinivasan J."/>
            <person name="Dillman A.R."/>
            <person name="Macchietto M.G."/>
            <person name="Heikkinen L."/>
            <person name="Lakso M."/>
            <person name="Fracchia K.M."/>
            <person name="Antoshechkin I."/>
            <person name="Mortazavi A."/>
            <person name="Wong G."/>
            <person name="Sternberg P.W."/>
        </authorList>
    </citation>
    <scope>NUCLEOTIDE SEQUENCE [LARGE SCALE GENOMIC DNA]</scope>
    <source>
        <strain evidence="2">MT8872</strain>
    </source>
</reference>
<reference evidence="3" key="2">
    <citation type="submission" date="2020-10" db="UniProtKB">
        <authorList>
            <consortium name="WormBaseParasite"/>
        </authorList>
    </citation>
    <scope>IDENTIFICATION</scope>
</reference>
<evidence type="ECO:0000256" key="1">
    <source>
        <dbReference type="SAM" id="MobiDB-lite"/>
    </source>
</evidence>
<protein>
    <submittedName>
        <fullName evidence="3">Death domain-containing protein</fullName>
    </submittedName>
</protein>
<keyword evidence="2" id="KW-1185">Reference proteome</keyword>
<feature type="compositionally biased region" description="Polar residues" evidence="1">
    <location>
        <begin position="300"/>
        <end position="311"/>
    </location>
</feature>
<feature type="compositionally biased region" description="Basic residues" evidence="1">
    <location>
        <begin position="820"/>
        <end position="831"/>
    </location>
</feature>
<dbReference type="WBParaSite" id="Pan_g23137.t1">
    <property type="protein sequence ID" value="Pan_g23137.t1"/>
    <property type="gene ID" value="Pan_g23137"/>
</dbReference>